<evidence type="ECO:0000259" key="2">
    <source>
        <dbReference type="Pfam" id="PF13340"/>
    </source>
</evidence>
<keyword evidence="4" id="KW-1185">Reference proteome</keyword>
<dbReference type="InterPro" id="IPR002559">
    <property type="entry name" value="Transposase_11"/>
</dbReference>
<dbReference type="NCBIfam" id="NF033580">
    <property type="entry name" value="transpos_IS5_3"/>
    <property type="match status" value="1"/>
</dbReference>
<evidence type="ECO:0000313" key="3">
    <source>
        <dbReference type="EMBL" id="GAA2041093.1"/>
    </source>
</evidence>
<accession>A0ABN2UQL8</accession>
<organism evidence="3 4">
    <name type="scientific">Yaniella flava</name>
    <dbReference type="NCBI Taxonomy" id="287930"/>
    <lineage>
        <taxon>Bacteria</taxon>
        <taxon>Bacillati</taxon>
        <taxon>Actinomycetota</taxon>
        <taxon>Actinomycetes</taxon>
        <taxon>Micrococcales</taxon>
        <taxon>Micrococcaceae</taxon>
        <taxon>Yaniella</taxon>
    </lineage>
</organism>
<dbReference type="PANTHER" id="PTHR30007">
    <property type="entry name" value="PHP DOMAIN PROTEIN"/>
    <property type="match status" value="1"/>
</dbReference>
<comment type="caution">
    <text evidence="3">The sequence shown here is derived from an EMBL/GenBank/DDBJ whole genome shotgun (WGS) entry which is preliminary data.</text>
</comment>
<dbReference type="EMBL" id="BAAAMN010000048">
    <property type="protein sequence ID" value="GAA2041093.1"/>
    <property type="molecule type" value="Genomic_DNA"/>
</dbReference>
<sequence length="277" mass="30999">MPALPLFIMDPLWDQFEALIPPIVDHHPLGCHRPRVADRVIFDKLIQVLVLGAAYEKISDSTCSATTIRRRRDEWIAAGIFENLEQICLEAYDRIEGLDLENLCVDGCIVKAPCGGEIAGKSPVDRGKQGTKRSVLTDGNGIPIGCVAAPANRNDSPLLQPTLEKLSRFGFHLPDHITVHLDAGYDSAKTRGLLTELGCDWQISTKGEPLQTGARWVVERTNAWHTRGFKKLLICTERRACVNDAFIALANSVIIIRRLIRQAWVTHRWDNRPDRKP</sequence>
<dbReference type="Proteomes" id="UP001501461">
    <property type="component" value="Unassembled WGS sequence"/>
</dbReference>
<dbReference type="InterPro" id="IPR025161">
    <property type="entry name" value="IS402-like_dom"/>
</dbReference>
<dbReference type="PANTHER" id="PTHR30007:SF0">
    <property type="entry name" value="TRANSPOSASE"/>
    <property type="match status" value="1"/>
</dbReference>
<feature type="domain" description="Transposase IS4-like" evidence="1">
    <location>
        <begin position="103"/>
        <end position="206"/>
    </location>
</feature>
<protein>
    <submittedName>
        <fullName evidence="3">IS5-like element ISCgl6 family transposase</fullName>
    </submittedName>
</protein>
<dbReference type="Pfam" id="PF01609">
    <property type="entry name" value="DDE_Tnp_1"/>
    <property type="match status" value="1"/>
</dbReference>
<gene>
    <name evidence="3" type="ORF">GCM10009720_21920</name>
</gene>
<feature type="domain" description="Insertion element IS402-like" evidence="2">
    <location>
        <begin position="9"/>
        <end position="84"/>
    </location>
</feature>
<evidence type="ECO:0000259" key="1">
    <source>
        <dbReference type="Pfam" id="PF01609"/>
    </source>
</evidence>
<evidence type="ECO:0000313" key="4">
    <source>
        <dbReference type="Proteomes" id="UP001501461"/>
    </source>
</evidence>
<name>A0ABN2UQL8_9MICC</name>
<dbReference type="RefSeq" id="WP_343958567.1">
    <property type="nucleotide sequence ID" value="NZ_BAAAMN010000048.1"/>
</dbReference>
<reference evidence="3 4" key="1">
    <citation type="journal article" date="2019" name="Int. J. Syst. Evol. Microbiol.">
        <title>The Global Catalogue of Microorganisms (GCM) 10K type strain sequencing project: providing services to taxonomists for standard genome sequencing and annotation.</title>
        <authorList>
            <consortium name="The Broad Institute Genomics Platform"/>
            <consortium name="The Broad Institute Genome Sequencing Center for Infectious Disease"/>
            <person name="Wu L."/>
            <person name="Ma J."/>
        </authorList>
    </citation>
    <scope>NUCLEOTIDE SEQUENCE [LARGE SCALE GENOMIC DNA]</scope>
    <source>
        <strain evidence="3 4">JCM 13595</strain>
    </source>
</reference>
<dbReference type="Pfam" id="PF13340">
    <property type="entry name" value="DUF4096"/>
    <property type="match status" value="1"/>
</dbReference>
<proteinExistence type="predicted"/>